<sequence length="603" mass="64846">MEQKKQEIDEDKLTEAKCETVETCAPGKKGLSEDWLSFVLGLIVFILSLGIFSGTDIFGWAAGNKEWTTLSKAVAPVGKQFQGVKGDITKIDGSKVTIKKADGKEETISVPDATGLSVGGKYEKKGMSGLVSLLYTYLFMLVLMTIGATALRANIGKFIVSFSVVFWISYACFVIGHYAYIAALQPEKSGLAWSLRLSGEAGLIVALLAGLFVGNFMPGFAAFLKEAVRPELYIKTAIVILGAMLGVKAAGALGLATAVMFRGLCAIIEAYLVYWAMVYFIARKYFKFSREWAAPLASGISICGVSAAIATGGAIRARPVVPIMVSSLVVIFAVVELIILPFLAQTTLWQEPMVAGAWMGLAVKTDGAAVASGGITDALIRAKAFTAGGIQYEEGWMTMAATTTKIFIDVFIGVWAFILAIIWCAKIECKPGEKVRAGEIWSRFPKFVIGYVITFLVMLAVTLPASKAASPVEKEIKGLNKEVAAAQKQLPSTTDPMQQAALGDKINAAKDKIKELDAQIKAPKKTIANANASTGESNIFRVLFFVLTFFTIGVVSNFKKLWEEGIGRLAAVYILCLFGFIIWIGLAISWIFFHGVKPPVIGG</sequence>
<protein>
    <recommendedName>
        <fullName evidence="10">Sulfate exporter family transporter</fullName>
    </recommendedName>
</protein>
<feature type="transmembrane region" description="Helical" evidence="7">
    <location>
        <begin position="201"/>
        <end position="224"/>
    </location>
</feature>
<dbReference type="Proteomes" id="UP000245125">
    <property type="component" value="Unassembled WGS sequence"/>
</dbReference>
<evidence type="ECO:0000256" key="6">
    <source>
        <dbReference type="ARBA" id="ARBA00023136"/>
    </source>
</evidence>
<feature type="transmembrane region" description="Helical" evidence="7">
    <location>
        <begin position="158"/>
        <end position="181"/>
    </location>
</feature>
<evidence type="ECO:0000313" key="8">
    <source>
        <dbReference type="EMBL" id="SPQ00120.1"/>
    </source>
</evidence>
<keyword evidence="4 7" id="KW-0812">Transmembrane</keyword>
<feature type="transmembrane region" description="Helical" evidence="7">
    <location>
        <begin position="130"/>
        <end position="151"/>
    </location>
</feature>
<keyword evidence="5 7" id="KW-1133">Transmembrane helix</keyword>
<evidence type="ECO:0008006" key="10">
    <source>
        <dbReference type="Google" id="ProtNLM"/>
    </source>
</evidence>
<dbReference type="InterPro" id="IPR018383">
    <property type="entry name" value="UPF0324_pro"/>
</dbReference>
<dbReference type="Pfam" id="PF03601">
    <property type="entry name" value="Cons_hypoth698"/>
    <property type="match status" value="1"/>
</dbReference>
<evidence type="ECO:0000256" key="1">
    <source>
        <dbReference type="ARBA" id="ARBA00004651"/>
    </source>
</evidence>
<feature type="transmembrane region" description="Helical" evidence="7">
    <location>
        <begin position="38"/>
        <end position="62"/>
    </location>
</feature>
<feature type="transmembrane region" description="Helical" evidence="7">
    <location>
        <begin position="446"/>
        <end position="465"/>
    </location>
</feature>
<feature type="transmembrane region" description="Helical" evidence="7">
    <location>
        <begin position="355"/>
        <end position="375"/>
    </location>
</feature>
<gene>
    <name evidence="8" type="ORF">NBG4_170035</name>
</gene>
<reference evidence="9" key="1">
    <citation type="submission" date="2018-03" db="EMBL/GenBank/DDBJ databases">
        <authorList>
            <person name="Zecchin S."/>
        </authorList>
    </citation>
    <scope>NUCLEOTIDE SEQUENCE [LARGE SCALE GENOMIC DNA]</scope>
</reference>
<feature type="transmembrane region" description="Helical" evidence="7">
    <location>
        <begin position="261"/>
        <end position="282"/>
    </location>
</feature>
<accession>A0A2U3QFJ1</accession>
<keyword evidence="6 7" id="KW-0472">Membrane</keyword>
<comment type="similarity">
    <text evidence="2">Belongs to the UPF0324 family.</text>
</comment>
<name>A0A2U3QFJ1_9BACT</name>
<proteinExistence type="inferred from homology"/>
<dbReference type="PANTHER" id="PTHR30106">
    <property type="entry name" value="INNER MEMBRANE PROTEIN YEIH-RELATED"/>
    <property type="match status" value="1"/>
</dbReference>
<keyword evidence="3" id="KW-1003">Cell membrane</keyword>
<dbReference type="PANTHER" id="PTHR30106:SF1">
    <property type="entry name" value="UPF0324 MEMBRANE PROTEIN FN0533"/>
    <property type="match status" value="1"/>
</dbReference>
<feature type="transmembrane region" description="Helical" evidence="7">
    <location>
        <begin position="294"/>
        <end position="315"/>
    </location>
</feature>
<comment type="subcellular location">
    <subcellularLocation>
        <location evidence="1">Cell membrane</location>
        <topology evidence="1">Multi-pass membrane protein</topology>
    </subcellularLocation>
</comment>
<evidence type="ECO:0000256" key="2">
    <source>
        <dbReference type="ARBA" id="ARBA00007977"/>
    </source>
</evidence>
<feature type="transmembrane region" description="Helical" evidence="7">
    <location>
        <begin position="321"/>
        <end position="343"/>
    </location>
</feature>
<keyword evidence="9" id="KW-1185">Reference proteome</keyword>
<dbReference type="EMBL" id="OUUY01000061">
    <property type="protein sequence ID" value="SPQ00120.1"/>
    <property type="molecule type" value="Genomic_DNA"/>
</dbReference>
<evidence type="ECO:0000256" key="3">
    <source>
        <dbReference type="ARBA" id="ARBA00022475"/>
    </source>
</evidence>
<evidence type="ECO:0000256" key="7">
    <source>
        <dbReference type="SAM" id="Phobius"/>
    </source>
</evidence>
<feature type="transmembrane region" description="Helical" evidence="7">
    <location>
        <begin position="539"/>
        <end position="558"/>
    </location>
</feature>
<dbReference type="AlphaFoldDB" id="A0A2U3QFJ1"/>
<feature type="transmembrane region" description="Helical" evidence="7">
    <location>
        <begin position="570"/>
        <end position="593"/>
    </location>
</feature>
<evidence type="ECO:0000313" key="9">
    <source>
        <dbReference type="Proteomes" id="UP000245125"/>
    </source>
</evidence>
<evidence type="ECO:0000256" key="4">
    <source>
        <dbReference type="ARBA" id="ARBA00022692"/>
    </source>
</evidence>
<organism evidence="8 9">
    <name type="scientific">Candidatus Sulfobium mesophilum</name>
    <dbReference type="NCBI Taxonomy" id="2016548"/>
    <lineage>
        <taxon>Bacteria</taxon>
        <taxon>Pseudomonadati</taxon>
        <taxon>Nitrospirota</taxon>
        <taxon>Nitrospiria</taxon>
        <taxon>Nitrospirales</taxon>
        <taxon>Nitrospiraceae</taxon>
        <taxon>Candidatus Sulfobium</taxon>
    </lineage>
</organism>
<dbReference type="OrthoDB" id="9766798at2"/>
<feature type="transmembrane region" description="Helical" evidence="7">
    <location>
        <begin position="236"/>
        <end position="255"/>
    </location>
</feature>
<dbReference type="GO" id="GO:0005886">
    <property type="term" value="C:plasma membrane"/>
    <property type="evidence" value="ECO:0007669"/>
    <property type="project" value="UniProtKB-SubCell"/>
</dbReference>
<evidence type="ECO:0000256" key="5">
    <source>
        <dbReference type="ARBA" id="ARBA00022989"/>
    </source>
</evidence>
<feature type="transmembrane region" description="Helical" evidence="7">
    <location>
        <begin position="406"/>
        <end position="425"/>
    </location>
</feature>